<comment type="caution">
    <text evidence="2">The sequence shown here is derived from an EMBL/GenBank/DDBJ whole genome shotgun (WGS) entry which is preliminary data.</text>
</comment>
<dbReference type="PROSITE" id="PS51186">
    <property type="entry name" value="GNAT"/>
    <property type="match status" value="1"/>
</dbReference>
<dbReference type="OrthoDB" id="8304386at2"/>
<dbReference type="RefSeq" id="WP_004580918.1">
    <property type="nucleotide sequence ID" value="NZ_AP028878.1"/>
</dbReference>
<reference evidence="2 3" key="1">
    <citation type="journal article" date="2013" name="Genome Announc.">
        <title>Genome Sequence of the Polycyclic Aromatic Hydrocarbon-Degrading Bacterium Strain Marinobacter nanhaiticus D15-8WT.</title>
        <authorList>
            <person name="Cui Z."/>
            <person name="Gao W."/>
            <person name="Li Q."/>
            <person name="Xu G."/>
            <person name="Zheng L."/>
        </authorList>
    </citation>
    <scope>NUCLEOTIDE SEQUENCE [LARGE SCALE GENOMIC DNA]</scope>
    <source>
        <strain evidence="2 3">D15-8W</strain>
    </source>
</reference>
<evidence type="ECO:0000313" key="2">
    <source>
        <dbReference type="EMBL" id="ENO12688.1"/>
    </source>
</evidence>
<dbReference type="eggNOG" id="COG1670">
    <property type="taxonomic scope" value="Bacteria"/>
</dbReference>
<protein>
    <submittedName>
        <fullName evidence="2">GNAT family N-acetyltransferase</fullName>
    </submittedName>
</protein>
<keyword evidence="3" id="KW-1185">Reference proteome</keyword>
<organism evidence="2 3">
    <name type="scientific">Marinobacter nanhaiticus D15-8W</name>
    <dbReference type="NCBI Taxonomy" id="626887"/>
    <lineage>
        <taxon>Bacteria</taxon>
        <taxon>Pseudomonadati</taxon>
        <taxon>Pseudomonadota</taxon>
        <taxon>Gammaproteobacteria</taxon>
        <taxon>Pseudomonadales</taxon>
        <taxon>Marinobacteraceae</taxon>
        <taxon>Marinobacter</taxon>
    </lineage>
</organism>
<evidence type="ECO:0000259" key="1">
    <source>
        <dbReference type="PROSITE" id="PS51186"/>
    </source>
</evidence>
<keyword evidence="2" id="KW-0808">Transferase</keyword>
<accession>N6WV42</accession>
<proteinExistence type="predicted"/>
<dbReference type="SUPFAM" id="SSF55729">
    <property type="entry name" value="Acyl-CoA N-acyltransferases (Nat)"/>
    <property type="match status" value="1"/>
</dbReference>
<gene>
    <name evidence="2" type="ORF">J057_14840</name>
</gene>
<dbReference type="STRING" id="626887.J057_14840"/>
<evidence type="ECO:0000313" key="3">
    <source>
        <dbReference type="Proteomes" id="UP000013165"/>
    </source>
</evidence>
<dbReference type="Pfam" id="PF00583">
    <property type="entry name" value="Acetyltransf_1"/>
    <property type="match status" value="1"/>
</dbReference>
<dbReference type="Proteomes" id="UP000013165">
    <property type="component" value="Unassembled WGS sequence"/>
</dbReference>
<dbReference type="InterPro" id="IPR000182">
    <property type="entry name" value="GNAT_dom"/>
</dbReference>
<dbReference type="Gene3D" id="3.40.630.30">
    <property type="match status" value="1"/>
</dbReference>
<dbReference type="InterPro" id="IPR016181">
    <property type="entry name" value="Acyl_CoA_acyltransferase"/>
</dbReference>
<name>N6WV42_9GAMM</name>
<dbReference type="EMBL" id="APLQ01000014">
    <property type="protein sequence ID" value="ENO12688.1"/>
    <property type="molecule type" value="Genomic_DNA"/>
</dbReference>
<feature type="domain" description="N-acetyltransferase" evidence="1">
    <location>
        <begin position="3"/>
        <end position="155"/>
    </location>
</feature>
<dbReference type="GO" id="GO:0016747">
    <property type="term" value="F:acyltransferase activity, transferring groups other than amino-acyl groups"/>
    <property type="evidence" value="ECO:0007669"/>
    <property type="project" value="InterPro"/>
</dbReference>
<sequence>MELTLDSIVPQHAEFLSQIELDKTQQEYIGGLDNYCNVQSGELILMVKLDDTPIGAMKLDFEYSSTYCFATTNEIGLRGVMIDRKFQGRGYGLEAILQLRQFVSKYYKNYTAICLTVNHNNTQAYRCYLKAGFVDINKDYNGGALGPQRIMRLEI</sequence>
<dbReference type="HOGENOM" id="CLU_111226_3_0_6"/>
<dbReference type="AlphaFoldDB" id="N6WV42"/>